<dbReference type="EMBL" id="CP098248">
    <property type="protein sequence ID" value="WAV97671.1"/>
    <property type="molecule type" value="Genomic_DNA"/>
</dbReference>
<name>A0ABY7JJA3_9BURK</name>
<dbReference type="RefSeq" id="WP_269265176.1">
    <property type="nucleotide sequence ID" value="NZ_CP098248.1"/>
</dbReference>
<sequence length="55" mass="6421">MNWYPVLAQSRWKWEAIFELSRLDPDYPSAMSGGIIDGDAWYVPFVLMLIFSCFS</sequence>
<gene>
    <name evidence="1" type="ORF">NB645_02740</name>
</gene>
<keyword evidence="2" id="KW-1185">Reference proteome</keyword>
<evidence type="ECO:0000313" key="1">
    <source>
        <dbReference type="EMBL" id="WAV97671.1"/>
    </source>
</evidence>
<dbReference type="Proteomes" id="UP001164794">
    <property type="component" value="Chromosome"/>
</dbReference>
<proteinExistence type="predicted"/>
<reference evidence="1" key="1">
    <citation type="journal article" date="2022" name="Front. Microbiol.">
        <title>New perspectives on an old grouping: The genomic and phenotypic variability of Oxalobacter formigenes and the implications for calcium oxalate stone prevention.</title>
        <authorList>
            <person name="Chmiel J.A."/>
            <person name="Carr C."/>
            <person name="Stuivenberg G.A."/>
            <person name="Venema R."/>
            <person name="Chanyi R.M."/>
            <person name="Al K.F."/>
            <person name="Giguere D."/>
            <person name="Say H."/>
            <person name="Akouris P.P."/>
            <person name="Dominguez Romero S.A."/>
            <person name="Kwong A."/>
            <person name="Tai V."/>
            <person name="Koval S.F."/>
            <person name="Razvi H."/>
            <person name="Bjazevic J."/>
            <person name="Burton J.P."/>
        </authorList>
    </citation>
    <scope>NUCLEOTIDE SEQUENCE</scope>
    <source>
        <strain evidence="1">HOxNP-1</strain>
    </source>
</reference>
<protein>
    <submittedName>
        <fullName evidence="1">Uncharacterized protein</fullName>
    </submittedName>
</protein>
<organism evidence="1 2">
    <name type="scientific">Oxalobacter aliiformigenes</name>
    <dbReference type="NCBI Taxonomy" id="2946593"/>
    <lineage>
        <taxon>Bacteria</taxon>
        <taxon>Pseudomonadati</taxon>
        <taxon>Pseudomonadota</taxon>
        <taxon>Betaproteobacteria</taxon>
        <taxon>Burkholderiales</taxon>
        <taxon>Oxalobacteraceae</taxon>
        <taxon>Oxalobacter</taxon>
    </lineage>
</organism>
<accession>A0ABY7JJA3</accession>
<evidence type="ECO:0000313" key="2">
    <source>
        <dbReference type="Proteomes" id="UP001164794"/>
    </source>
</evidence>